<keyword evidence="5" id="KW-1185">Reference proteome</keyword>
<dbReference type="SUPFAM" id="SSF52402">
    <property type="entry name" value="Adenine nucleotide alpha hydrolases-like"/>
    <property type="match status" value="1"/>
</dbReference>
<comment type="function">
    <text evidence="3">Plays a central role in 2-thiolation of mcm(5)S(2)U at tRNA wobble positions of tRNA(Lys), tRNA(Glu) and tRNA(Gln). May act by forming a heterodimer with NCS6 that ligates sulfur from thiocarboxylated URM1 onto the uridine of tRNAs at wobble position. Prior mcm(5) tRNA modification by the elongator complex is required for 2-thiolation. May also be involved in protein urmylation.</text>
</comment>
<dbReference type="GO" id="GO:0032447">
    <property type="term" value="P:protein urmylation"/>
    <property type="evidence" value="ECO:0007669"/>
    <property type="project" value="UniProtKB-UniRule"/>
</dbReference>
<dbReference type="OrthoDB" id="25129at2759"/>
<dbReference type="GO" id="GO:0016779">
    <property type="term" value="F:nucleotidyltransferase activity"/>
    <property type="evidence" value="ECO:0007669"/>
    <property type="project" value="UniProtKB-UniRule"/>
</dbReference>
<dbReference type="InterPro" id="IPR019407">
    <property type="entry name" value="CTU2"/>
</dbReference>
<dbReference type="UniPathway" id="UPA00988"/>
<dbReference type="GO" id="GO:0000049">
    <property type="term" value="F:tRNA binding"/>
    <property type="evidence" value="ECO:0007669"/>
    <property type="project" value="InterPro"/>
</dbReference>
<organism evidence="4 5">
    <name type="scientific">Umbelopsis vinacea</name>
    <dbReference type="NCBI Taxonomy" id="44442"/>
    <lineage>
        <taxon>Eukaryota</taxon>
        <taxon>Fungi</taxon>
        <taxon>Fungi incertae sedis</taxon>
        <taxon>Mucoromycota</taxon>
        <taxon>Mucoromycotina</taxon>
        <taxon>Umbelopsidomycetes</taxon>
        <taxon>Umbelopsidales</taxon>
        <taxon>Umbelopsidaceae</taxon>
        <taxon>Umbelopsis</taxon>
    </lineage>
</organism>
<keyword evidence="1 3" id="KW-0963">Cytoplasm</keyword>
<evidence type="ECO:0000256" key="2">
    <source>
        <dbReference type="ARBA" id="ARBA00022694"/>
    </source>
</evidence>
<dbReference type="EMBL" id="JAEPRA010000010">
    <property type="protein sequence ID" value="KAG2179381.1"/>
    <property type="molecule type" value="Genomic_DNA"/>
</dbReference>
<evidence type="ECO:0000256" key="3">
    <source>
        <dbReference type="HAMAP-Rule" id="MF_03054"/>
    </source>
</evidence>
<protein>
    <recommendedName>
        <fullName evidence="3">Cytoplasmic tRNA 2-thiolation protein 2</fullName>
    </recommendedName>
</protein>
<dbReference type="GO" id="GO:0005829">
    <property type="term" value="C:cytosol"/>
    <property type="evidence" value="ECO:0007669"/>
    <property type="project" value="TreeGrafter"/>
</dbReference>
<comment type="caution">
    <text evidence="4">The sequence shown here is derived from an EMBL/GenBank/DDBJ whole genome shotgun (WGS) entry which is preliminary data.</text>
</comment>
<dbReference type="Pfam" id="PF10288">
    <property type="entry name" value="CTU2"/>
    <property type="match status" value="1"/>
</dbReference>
<dbReference type="GO" id="GO:0002143">
    <property type="term" value="P:tRNA wobble position uridine thiolation"/>
    <property type="evidence" value="ECO:0007669"/>
    <property type="project" value="TreeGrafter"/>
</dbReference>
<reference evidence="4" key="1">
    <citation type="submission" date="2020-12" db="EMBL/GenBank/DDBJ databases">
        <title>Metabolic potential, ecology and presence of endohyphal bacteria is reflected in genomic diversity of Mucoromycotina.</title>
        <authorList>
            <person name="Muszewska A."/>
            <person name="Okrasinska A."/>
            <person name="Steczkiewicz K."/>
            <person name="Drgas O."/>
            <person name="Orlowska M."/>
            <person name="Perlinska-Lenart U."/>
            <person name="Aleksandrzak-Piekarczyk T."/>
            <person name="Szatraj K."/>
            <person name="Zielenkiewicz U."/>
            <person name="Pilsyk S."/>
            <person name="Malc E."/>
            <person name="Mieczkowski P."/>
            <person name="Kruszewska J.S."/>
            <person name="Biernat P."/>
            <person name="Pawlowska J."/>
        </authorList>
    </citation>
    <scope>NUCLEOTIDE SEQUENCE</scope>
    <source>
        <strain evidence="4">WA0000051536</strain>
    </source>
</reference>
<comment type="pathway">
    <text evidence="3">tRNA modification; 5-methoxycarbonylmethyl-2-thiouridine-tRNA biosynthesis.</text>
</comment>
<dbReference type="PANTHER" id="PTHR20882:SF14">
    <property type="entry name" value="CYTOPLASMIC TRNA 2-THIOLATION PROTEIN 2"/>
    <property type="match status" value="1"/>
</dbReference>
<dbReference type="GO" id="GO:0016783">
    <property type="term" value="F:sulfurtransferase activity"/>
    <property type="evidence" value="ECO:0007669"/>
    <property type="project" value="TreeGrafter"/>
</dbReference>
<dbReference type="HAMAP" id="MF_03054">
    <property type="entry name" value="CTU2"/>
    <property type="match status" value="1"/>
</dbReference>
<dbReference type="Gene3D" id="3.40.50.620">
    <property type="entry name" value="HUPs"/>
    <property type="match status" value="1"/>
</dbReference>
<comment type="similarity">
    <text evidence="3">Belongs to the CTU2/NCS2 family.</text>
</comment>
<dbReference type="PANTHER" id="PTHR20882">
    <property type="entry name" value="CYTOPLASMIC TRNA 2-THIOLATION PROTEIN 2"/>
    <property type="match status" value="1"/>
</dbReference>
<accession>A0A8H7PSP6</accession>
<dbReference type="InterPro" id="IPR014729">
    <property type="entry name" value="Rossmann-like_a/b/a_fold"/>
</dbReference>
<dbReference type="Proteomes" id="UP000612746">
    <property type="component" value="Unassembled WGS sequence"/>
</dbReference>
<evidence type="ECO:0000256" key="1">
    <source>
        <dbReference type="ARBA" id="ARBA00022490"/>
    </source>
</evidence>
<dbReference type="AlphaFoldDB" id="A0A8H7PSP6"/>
<proteinExistence type="inferred from homology"/>
<keyword evidence="2 3" id="KW-0819">tRNA processing</keyword>
<gene>
    <name evidence="3" type="primary">NCS2</name>
    <name evidence="3" type="synonym">CTU2</name>
    <name evidence="4" type="ORF">INT44_006227</name>
</gene>
<sequence>MCSLEEPVLLAPPKPTHKTCTKCKTASAVVILRHSPFCQPCFEFLFVGKYRTVINRSKPIQSKLRIGKVLLAVSGGHSSLAMLELTAGFTFAAPEQKKKIHTFGSVSVCHIDESSLFEGSESTIPRISEMMESKYSIFPYHCEKLEDVFDPEYTESQSFSEVLEVVSKDLRPGQQGMNLCCFMAEISAQLRDIHQSKLTNAEKLKALFQHIGKNSAREDIYWHLKMNMLYRRAQKEKCDFIFLGESSTRQAIKMISMTSKGRGYSAALDVGSDNTITYQNMTIIRPMKDMLAKEIAVYNRNHNIDGFVIPTTNWSTKATSKSSIERLTEEFITGLDRDFPSTVSTVSRTASKLTVSNDLDVGNKCAICLMPIQRDITGWRDRITVMTLDKDRKESSKKDESNISDAGECCGGSENANCCSTTSTKTCCSSTQSIPFLNFLCYSCQVDARDYKAGQFDLPPYAAEVIKSKGRDERLRQQVEEFLLSDDDD</sequence>
<evidence type="ECO:0000313" key="5">
    <source>
        <dbReference type="Proteomes" id="UP000612746"/>
    </source>
</evidence>
<comment type="subcellular location">
    <subcellularLocation>
        <location evidence="3">Cytoplasm</location>
    </subcellularLocation>
</comment>
<name>A0A8H7PSP6_9FUNG</name>
<evidence type="ECO:0000313" key="4">
    <source>
        <dbReference type="EMBL" id="KAG2179381.1"/>
    </source>
</evidence>